<dbReference type="GO" id="GO:0004222">
    <property type="term" value="F:metalloendopeptidase activity"/>
    <property type="evidence" value="ECO:0007669"/>
    <property type="project" value="TreeGrafter"/>
</dbReference>
<sequence>MDKKLFRKSSNFFKKEGFYVILFVCLCIVATVAVIATRNKYVADKKVSVAQKQNSKKIAKNSADTQKVKIPNALEVNKKSNTKKNISNTKNKGKKSSTAPVGKSVEYKFIRPVIGSNTATKYTTGLIKCETIGTYKTDNGIEISAKLGSKVSAVLDGKVTAIGNDETELGQYIIVDHQNGLKTVYGNLKNEIKLKVGDRVKRGEVIGEVGKTQGSYTNEKYGDHLHFEVMKDGKYVDPARYISYKTFKSN</sequence>
<dbReference type="Gene3D" id="2.70.70.10">
    <property type="entry name" value="Glucose Permease (Domain IIA)"/>
    <property type="match status" value="1"/>
</dbReference>
<keyword evidence="2" id="KW-0812">Transmembrane</keyword>
<dbReference type="CDD" id="cd12797">
    <property type="entry name" value="M23_peptidase"/>
    <property type="match status" value="1"/>
</dbReference>
<dbReference type="PANTHER" id="PTHR21666">
    <property type="entry name" value="PEPTIDASE-RELATED"/>
    <property type="match status" value="1"/>
</dbReference>
<protein>
    <submittedName>
        <fullName evidence="4">Stage II sporulation protein Q</fullName>
    </submittedName>
</protein>
<evidence type="ECO:0000256" key="1">
    <source>
        <dbReference type="SAM" id="MobiDB-lite"/>
    </source>
</evidence>
<dbReference type="InterPro" id="IPR016047">
    <property type="entry name" value="M23ase_b-sheet_dom"/>
</dbReference>
<comment type="caution">
    <text evidence="4">The sequence shown here is derived from an EMBL/GenBank/DDBJ whole genome shotgun (WGS) entry which is preliminary data.</text>
</comment>
<accession>A0A1V4IUH9</accession>
<gene>
    <name evidence="4" type="primary">spoIIQ</name>
    <name evidence="4" type="ORF">CLORY_12160</name>
</gene>
<keyword evidence="2" id="KW-0472">Membrane</keyword>
<dbReference type="OrthoDB" id="9801106at2"/>
<reference evidence="4 5" key="1">
    <citation type="submission" date="2017-03" db="EMBL/GenBank/DDBJ databases">
        <title>Genome sequence of Clostridium oryzae DSM 28571.</title>
        <authorList>
            <person name="Poehlein A."/>
            <person name="Daniel R."/>
        </authorList>
    </citation>
    <scope>NUCLEOTIDE SEQUENCE [LARGE SCALE GENOMIC DNA]</scope>
    <source>
        <strain evidence="4 5">DSM 28571</strain>
    </source>
</reference>
<keyword evidence="5" id="KW-1185">Reference proteome</keyword>
<dbReference type="EMBL" id="MZGV01000009">
    <property type="protein sequence ID" value="OPJ63434.1"/>
    <property type="molecule type" value="Genomic_DNA"/>
</dbReference>
<evidence type="ECO:0000313" key="4">
    <source>
        <dbReference type="EMBL" id="OPJ63434.1"/>
    </source>
</evidence>
<evidence type="ECO:0000313" key="5">
    <source>
        <dbReference type="Proteomes" id="UP000190080"/>
    </source>
</evidence>
<proteinExistence type="predicted"/>
<feature type="transmembrane region" description="Helical" evidence="2">
    <location>
        <begin position="17"/>
        <end position="36"/>
    </location>
</feature>
<evidence type="ECO:0000259" key="3">
    <source>
        <dbReference type="Pfam" id="PF01551"/>
    </source>
</evidence>
<dbReference type="PANTHER" id="PTHR21666:SF270">
    <property type="entry name" value="MUREIN HYDROLASE ACTIVATOR ENVC"/>
    <property type="match status" value="1"/>
</dbReference>
<keyword evidence="2" id="KW-1133">Transmembrane helix</keyword>
<name>A0A1V4IUH9_9CLOT</name>
<dbReference type="SUPFAM" id="SSF51261">
    <property type="entry name" value="Duplicated hybrid motif"/>
    <property type="match status" value="1"/>
</dbReference>
<dbReference type="Proteomes" id="UP000190080">
    <property type="component" value="Unassembled WGS sequence"/>
</dbReference>
<dbReference type="STRING" id="1450648.CLORY_12160"/>
<dbReference type="AlphaFoldDB" id="A0A1V4IUH9"/>
<feature type="domain" description="M23ase beta-sheet core" evidence="3">
    <location>
        <begin position="138"/>
        <end position="238"/>
    </location>
</feature>
<organism evidence="4 5">
    <name type="scientific">Clostridium oryzae</name>
    <dbReference type="NCBI Taxonomy" id="1450648"/>
    <lineage>
        <taxon>Bacteria</taxon>
        <taxon>Bacillati</taxon>
        <taxon>Bacillota</taxon>
        <taxon>Clostridia</taxon>
        <taxon>Eubacteriales</taxon>
        <taxon>Clostridiaceae</taxon>
        <taxon>Clostridium</taxon>
    </lineage>
</organism>
<evidence type="ECO:0000256" key="2">
    <source>
        <dbReference type="SAM" id="Phobius"/>
    </source>
</evidence>
<dbReference type="InterPro" id="IPR011055">
    <property type="entry name" value="Dup_hybrid_motif"/>
</dbReference>
<feature type="region of interest" description="Disordered" evidence="1">
    <location>
        <begin position="79"/>
        <end position="99"/>
    </location>
</feature>
<dbReference type="Pfam" id="PF01551">
    <property type="entry name" value="Peptidase_M23"/>
    <property type="match status" value="1"/>
</dbReference>
<dbReference type="InterPro" id="IPR050570">
    <property type="entry name" value="Cell_wall_metabolism_enzyme"/>
</dbReference>
<dbReference type="RefSeq" id="WP_079422635.1">
    <property type="nucleotide sequence ID" value="NZ_MZGV01000009.1"/>
</dbReference>